<comment type="subcellular location">
    <subcellularLocation>
        <location evidence="1">Chromosome</location>
    </subcellularLocation>
</comment>
<dbReference type="SUPFAM" id="SSF48371">
    <property type="entry name" value="ARM repeat"/>
    <property type="match status" value="1"/>
</dbReference>
<feature type="compositionally biased region" description="Low complexity" evidence="8">
    <location>
        <begin position="1125"/>
        <end position="1140"/>
    </location>
</feature>
<gene>
    <name evidence="11" type="primary">Cap-G</name>
</gene>
<feature type="compositionally biased region" description="Acidic residues" evidence="8">
    <location>
        <begin position="1065"/>
        <end position="1081"/>
    </location>
</feature>
<feature type="region of interest" description="Disordered" evidence="8">
    <location>
        <begin position="1"/>
        <end position="52"/>
    </location>
</feature>
<dbReference type="GO" id="GO:0007076">
    <property type="term" value="P:mitotic chromosome condensation"/>
    <property type="evidence" value="ECO:0007669"/>
    <property type="project" value="InterPro"/>
</dbReference>
<sequence length="1385" mass="155933">MARPKASAKEKANPKPPPATAKRRGRTTKKQDGEKENEEQAPAPSSQAEPSRISIAAETMYTIMRHAERKASLHKNYVKEMQQLYTKMGHQAFQKMFIDVLKAVLEAEEGNENATMALNFCATLVTSFESERTHPVLAATIHWLLTTYSSNPHIRYRICYFVNLILKELGPNAALDDTQCDEILEAMLERVKDVAPSVRKQAVLAMQRLQMPDNPKDPVVVAYQFHLSADPSPSVRQCIITCMGRNYITVPYILQRLWDVDEKVRRHTYVNMCNYPVRSYKVAQRLTLLEQGLNDSSATVRKTVINYMLKAWIESYQQNYISLTAALKLDSNEEELLRFRRVAKQMLRVIFEKTDVDQLTALLPLSDDCELHRCIPHDLLTVELLLYWQCLSEFLETQADETDPVLPELSVFCSYVEKFCLFQKPDMDKFAQIEFQNMLLSLVEMLQSYDLGDEIGRGNMRVLITCLLKDCLLDHKIVCVLVRSTEQLITDLNDRMQYFIDIIYELCELNTKQNELIHDRSLINKLLDDLDTPLKMKISALKVKILELEEQEDNFVRQKEYIRAQAVTEEKTAVTAEYTELIRPLLERSGVLEMPARPKLSKQERILKALFISYYMVASPNVHKLTPAICQLYKDFICRHLASTEVDIFEWAIKCGTTYCLFYETYCKEMFEVVVEQVCNNNISRLCETAASCLMELLDHYGLDYFNELNQTGAGGGGGQLNKSKRRQLYTMQDLYDCDDDGTQSQNSDQNSDILMVLSHFVDRVQSKGVRLAIVRGLCRLVLRGHVDDRTDVMETLLRRYFNPNTEAIVSQVLGMFFEQLLHYKKQALLQPCLLPCVWTIMNCNFDSPLCTVQPDHLTKFFIEMTMQEGTSPQTNIHNKIALSFLQYIQNYFTERRDMCRLLAKELTSLTVNVSNGPAIKAEMLELADKLIASDLDPRLTKNIENFKLMVNGSFEPPPRRNPEEGDSDEECETATVASVNVVPEETAAGPAPEESATEPSMAAVTDASQGEATAAAAEASPALAPAPEPIVTTFGEANIIGIRHLRRSLAISRSEADSLLGLDAEADADSEPDNVSEPEPEGAAATEAAETSKRNLRRPQMKRRLEQALARSSKTPEKKPPSYEEPSSSSESEVAASPARVDRSNDSEVIEASPTAVSPPSDSRTLPNASHVRLRSLRSRKGGVAAAQPAPSSASKRKVLALETPLRNGRKRVLRRTPSDPHSRSLRSNDSAAPSPRNSPLRKQQRLDATQKNANSPTESTSSVKENRVPPMIVADSKSTSEAESESEPEPESEPRPSTSRQPAIAKTLRSSRTRLASTSTPKITTRNSARAQRLSTQVMTRKRMSLEMNLSAGQLQSTPKRVTRAAPTSMSEHKTRSSSRRRK</sequence>
<keyword evidence="4" id="KW-0132">Cell division</keyword>
<keyword evidence="10" id="KW-1185">Reference proteome</keyword>
<dbReference type="GO" id="GO:0000796">
    <property type="term" value="C:condensin complex"/>
    <property type="evidence" value="ECO:0007669"/>
    <property type="project" value="InterPro"/>
</dbReference>
<organism evidence="10 11">
    <name type="scientific">Drosophila kikkawai</name>
    <name type="common">Fruit fly</name>
    <dbReference type="NCBI Taxonomy" id="30033"/>
    <lineage>
        <taxon>Eukaryota</taxon>
        <taxon>Metazoa</taxon>
        <taxon>Ecdysozoa</taxon>
        <taxon>Arthropoda</taxon>
        <taxon>Hexapoda</taxon>
        <taxon>Insecta</taxon>
        <taxon>Pterygota</taxon>
        <taxon>Neoptera</taxon>
        <taxon>Endopterygota</taxon>
        <taxon>Diptera</taxon>
        <taxon>Brachycera</taxon>
        <taxon>Muscomorpha</taxon>
        <taxon>Ephydroidea</taxon>
        <taxon>Drosophilidae</taxon>
        <taxon>Drosophila</taxon>
        <taxon>Sophophora</taxon>
    </lineage>
</organism>
<dbReference type="Pfam" id="PF12719">
    <property type="entry name" value="Cnd3"/>
    <property type="match status" value="1"/>
</dbReference>
<feature type="region of interest" description="Disordered" evidence="8">
    <location>
        <begin position="1355"/>
        <end position="1385"/>
    </location>
</feature>
<feature type="compositionally biased region" description="Basic residues" evidence="8">
    <location>
        <begin position="1173"/>
        <end position="1182"/>
    </location>
</feature>
<feature type="compositionally biased region" description="Polar residues" evidence="8">
    <location>
        <begin position="1156"/>
        <end position="1169"/>
    </location>
</feature>
<dbReference type="RefSeq" id="XP_017031434.1">
    <property type="nucleotide sequence ID" value="XM_017175945.3"/>
</dbReference>
<proteinExistence type="inferred from homology"/>
<dbReference type="InterPro" id="IPR016024">
    <property type="entry name" value="ARM-type_fold"/>
</dbReference>
<comment type="similarity">
    <text evidence="2">Belongs to the CND3 (condensin subunit 3) family.</text>
</comment>
<feature type="compositionally biased region" description="Acidic residues" evidence="8">
    <location>
        <begin position="1284"/>
        <end position="1293"/>
    </location>
</feature>
<accession>A0A6P4J8L7</accession>
<feature type="region of interest" description="Disordered" evidence="8">
    <location>
        <begin position="1064"/>
        <end position="1338"/>
    </location>
</feature>
<dbReference type="GO" id="GO:0000793">
    <property type="term" value="C:condensed chromosome"/>
    <property type="evidence" value="ECO:0007669"/>
    <property type="project" value="TreeGrafter"/>
</dbReference>
<name>A0A6P4J8L7_DROKI</name>
<keyword evidence="5" id="KW-0498">Mitosis</keyword>
<evidence type="ECO:0000256" key="1">
    <source>
        <dbReference type="ARBA" id="ARBA00004286"/>
    </source>
</evidence>
<evidence type="ECO:0000313" key="10">
    <source>
        <dbReference type="Proteomes" id="UP001652661"/>
    </source>
</evidence>
<dbReference type="InterPro" id="IPR025977">
    <property type="entry name" value="Cnd3_C"/>
</dbReference>
<feature type="compositionally biased region" description="Low complexity" evidence="8">
    <location>
        <begin position="984"/>
        <end position="1004"/>
    </location>
</feature>
<evidence type="ECO:0000256" key="3">
    <source>
        <dbReference type="ARBA" id="ARBA00022454"/>
    </source>
</evidence>
<feature type="domain" description="Nuclear condensin complex subunit 3 C-terminal" evidence="9">
    <location>
        <begin position="608"/>
        <end position="911"/>
    </location>
</feature>
<feature type="region of interest" description="Disordered" evidence="8">
    <location>
        <begin position="951"/>
        <end position="1022"/>
    </location>
</feature>
<dbReference type="InterPro" id="IPR027165">
    <property type="entry name" value="CND3"/>
</dbReference>
<feature type="compositionally biased region" description="Low complexity" evidence="8">
    <location>
        <begin position="1186"/>
        <end position="1195"/>
    </location>
</feature>
<protein>
    <submittedName>
        <fullName evidence="11">Condensin complex subunit 3</fullName>
    </submittedName>
</protein>
<dbReference type="GO" id="GO:0051301">
    <property type="term" value="P:cell division"/>
    <property type="evidence" value="ECO:0007669"/>
    <property type="project" value="UniProtKB-KW"/>
</dbReference>
<dbReference type="Proteomes" id="UP001652661">
    <property type="component" value="Chromosome 2L"/>
</dbReference>
<dbReference type="PANTHER" id="PTHR14418:SF5">
    <property type="entry name" value="CONDENSIN COMPLEX SUBUNIT 3"/>
    <property type="match status" value="1"/>
</dbReference>
<keyword evidence="6" id="KW-0226">DNA condensation</keyword>
<evidence type="ECO:0000256" key="6">
    <source>
        <dbReference type="ARBA" id="ARBA00023067"/>
    </source>
</evidence>
<dbReference type="Gene3D" id="1.25.10.10">
    <property type="entry name" value="Leucine-rich Repeat Variant"/>
    <property type="match status" value="1"/>
</dbReference>
<dbReference type="OrthoDB" id="27187at2759"/>
<evidence type="ECO:0000259" key="9">
    <source>
        <dbReference type="Pfam" id="PF12719"/>
    </source>
</evidence>
<keyword evidence="3" id="KW-0158">Chromosome</keyword>
<reference evidence="10" key="1">
    <citation type="submission" date="2025-05" db="UniProtKB">
        <authorList>
            <consortium name="RefSeq"/>
        </authorList>
    </citation>
    <scope>NUCLEOTIDE SEQUENCE [LARGE SCALE GENOMIC DNA]</scope>
    <source>
        <strain evidence="10">14028-0561.14</strain>
    </source>
</reference>
<feature type="compositionally biased region" description="Low complexity" evidence="8">
    <location>
        <begin position="1012"/>
        <end position="1022"/>
    </location>
</feature>
<dbReference type="PANTHER" id="PTHR14418">
    <property type="entry name" value="CONDENSIN COMPLEX SUBUNIT 3-RELATED"/>
    <property type="match status" value="1"/>
</dbReference>
<evidence type="ECO:0000313" key="11">
    <source>
        <dbReference type="RefSeq" id="XP_017031434.1"/>
    </source>
</evidence>
<dbReference type="GO" id="GO:0005737">
    <property type="term" value="C:cytoplasm"/>
    <property type="evidence" value="ECO:0007669"/>
    <property type="project" value="TreeGrafter"/>
</dbReference>
<evidence type="ECO:0000256" key="4">
    <source>
        <dbReference type="ARBA" id="ARBA00022618"/>
    </source>
</evidence>
<feature type="compositionally biased region" description="Low complexity" evidence="8">
    <location>
        <begin position="1309"/>
        <end position="1322"/>
    </location>
</feature>
<evidence type="ECO:0000256" key="7">
    <source>
        <dbReference type="ARBA" id="ARBA00023306"/>
    </source>
</evidence>
<reference evidence="11" key="2">
    <citation type="submission" date="2025-08" db="UniProtKB">
        <authorList>
            <consortium name="RefSeq"/>
        </authorList>
    </citation>
    <scope>IDENTIFICATION</scope>
    <source>
        <strain evidence="11">14028-0561.14</strain>
        <tissue evidence="11">Whole fly</tissue>
    </source>
</reference>
<keyword evidence="7" id="KW-0131">Cell cycle</keyword>
<evidence type="ECO:0000256" key="5">
    <source>
        <dbReference type="ARBA" id="ARBA00022776"/>
    </source>
</evidence>
<feature type="compositionally biased region" description="Polar residues" evidence="8">
    <location>
        <begin position="1323"/>
        <end position="1338"/>
    </location>
</feature>
<dbReference type="InterPro" id="IPR011989">
    <property type="entry name" value="ARM-like"/>
</dbReference>
<feature type="compositionally biased region" description="Polar residues" evidence="8">
    <location>
        <begin position="1355"/>
        <end position="1372"/>
    </location>
</feature>
<evidence type="ECO:0000256" key="2">
    <source>
        <dbReference type="ARBA" id="ARBA00006533"/>
    </source>
</evidence>
<evidence type="ECO:0000256" key="8">
    <source>
        <dbReference type="SAM" id="MobiDB-lite"/>
    </source>
</evidence>
<feature type="compositionally biased region" description="Polar residues" evidence="8">
    <location>
        <begin position="1227"/>
        <end position="1265"/>
    </location>
</feature>